<gene>
    <name evidence="1" type="ORF">IU459_17655</name>
</gene>
<proteinExistence type="predicted"/>
<dbReference type="RefSeq" id="WP_195130628.1">
    <property type="nucleotide sequence ID" value="NZ_JADLQX010000012.1"/>
</dbReference>
<protein>
    <recommendedName>
        <fullName evidence="3">IrrE N-terminal-like domain-containing protein</fullName>
    </recommendedName>
</protein>
<evidence type="ECO:0008006" key="3">
    <source>
        <dbReference type="Google" id="ProtNLM"/>
    </source>
</evidence>
<name>A0ABS0CWW4_9NOCA</name>
<dbReference type="Proteomes" id="UP000702209">
    <property type="component" value="Unassembled WGS sequence"/>
</dbReference>
<reference evidence="1 2" key="1">
    <citation type="submission" date="2020-10" db="EMBL/GenBank/DDBJ databases">
        <title>Identification of Nocardia species via Next-generation sequencing and recognition of intraspecies genetic diversity.</title>
        <authorList>
            <person name="Li P."/>
            <person name="Li P."/>
            <person name="Lu B."/>
        </authorList>
    </citation>
    <scope>NUCLEOTIDE SEQUENCE [LARGE SCALE GENOMIC DNA]</scope>
    <source>
        <strain evidence="1 2">BJ06-0157</strain>
    </source>
</reference>
<comment type="caution">
    <text evidence="1">The sequence shown here is derived from an EMBL/GenBank/DDBJ whole genome shotgun (WGS) entry which is preliminary data.</text>
</comment>
<accession>A0ABS0CWW4</accession>
<sequence length="171" mass="18992">MEDLAARFGELSRLVPIPYPWDTTEYVVRVAEYRGRPITLCPIDVNALLGTGCGTGSGLWIAREDDDVIMYGADTEWHADHIIAHEIGHMLLGHGAGVSGSGGSDAAELPLRELMPSLSLETIRSVLRRQDYGSERERAAETFADLLLVEAMLPKRSASRLRSTFFRNRHR</sequence>
<organism evidence="1 2">
    <name type="scientific">Nocardia amamiensis</name>
    <dbReference type="NCBI Taxonomy" id="404578"/>
    <lineage>
        <taxon>Bacteria</taxon>
        <taxon>Bacillati</taxon>
        <taxon>Actinomycetota</taxon>
        <taxon>Actinomycetes</taxon>
        <taxon>Mycobacteriales</taxon>
        <taxon>Nocardiaceae</taxon>
        <taxon>Nocardia</taxon>
    </lineage>
</organism>
<evidence type="ECO:0000313" key="2">
    <source>
        <dbReference type="Proteomes" id="UP000702209"/>
    </source>
</evidence>
<keyword evidence="2" id="KW-1185">Reference proteome</keyword>
<evidence type="ECO:0000313" key="1">
    <source>
        <dbReference type="EMBL" id="MBF6299354.1"/>
    </source>
</evidence>
<dbReference type="EMBL" id="JADLQX010000012">
    <property type="protein sequence ID" value="MBF6299354.1"/>
    <property type="molecule type" value="Genomic_DNA"/>
</dbReference>